<keyword evidence="2" id="KW-1185">Reference proteome</keyword>
<sequence length="116" mass="13469">MRVDRSEFQSYGVYLKDKSRPPSRGGNTGAWHQHVITIDGEKYSFLATWSGKFVYKGETVSFDWNWDESGKYRNVDVASFVAWSKAGDEIIRGDRGSKKWRTADNRLPARRSEWKD</sequence>
<dbReference type="AlphaFoldDB" id="A0A285R0G0"/>
<name>A0A285R0G0_9SPHN</name>
<organism evidence="1 2">
    <name type="scientific">Sphingomonas guangdongensis</name>
    <dbReference type="NCBI Taxonomy" id="1141890"/>
    <lineage>
        <taxon>Bacteria</taxon>
        <taxon>Pseudomonadati</taxon>
        <taxon>Pseudomonadota</taxon>
        <taxon>Alphaproteobacteria</taxon>
        <taxon>Sphingomonadales</taxon>
        <taxon>Sphingomonadaceae</taxon>
        <taxon>Sphingomonas</taxon>
    </lineage>
</organism>
<reference evidence="1 2" key="1">
    <citation type="submission" date="2017-07" db="EMBL/GenBank/DDBJ databases">
        <authorList>
            <person name="Sun Z.S."/>
            <person name="Albrecht U."/>
            <person name="Echele G."/>
            <person name="Lee C.C."/>
        </authorList>
    </citation>
    <scope>NUCLEOTIDE SEQUENCE [LARGE SCALE GENOMIC DNA]</scope>
    <source>
        <strain evidence="1 2">CGMCC 1.12672</strain>
    </source>
</reference>
<dbReference type="RefSeq" id="WP_097064090.1">
    <property type="nucleotide sequence ID" value="NZ_OBMI01000002.1"/>
</dbReference>
<evidence type="ECO:0000313" key="1">
    <source>
        <dbReference type="EMBL" id="SOB87169.1"/>
    </source>
</evidence>
<protein>
    <submittedName>
        <fullName evidence="1">Uncharacterized protein</fullName>
    </submittedName>
</protein>
<dbReference type="Proteomes" id="UP000219494">
    <property type="component" value="Unassembled WGS sequence"/>
</dbReference>
<dbReference type="OrthoDB" id="8450309at2"/>
<dbReference type="EMBL" id="OBMI01000002">
    <property type="protein sequence ID" value="SOB87169.1"/>
    <property type="molecule type" value="Genomic_DNA"/>
</dbReference>
<evidence type="ECO:0000313" key="2">
    <source>
        <dbReference type="Proteomes" id="UP000219494"/>
    </source>
</evidence>
<accession>A0A285R0G0</accession>
<proteinExistence type="predicted"/>
<gene>
    <name evidence="1" type="ORF">SAMN06297144_2292</name>
</gene>